<organism evidence="14 15">
    <name type="scientific">Geobacillus phage TP-84</name>
    <dbReference type="NCBI Taxonomy" id="1965361"/>
    <lineage>
        <taxon>Viruses</taxon>
        <taxon>Duplodnaviria</taxon>
        <taxon>Heunggongvirae</taxon>
        <taxon>Uroviricota</taxon>
        <taxon>Caudoviricetes</taxon>
        <taxon>Saundersvirus</taxon>
        <taxon>Saundersvirus Tp84</taxon>
    </lineage>
</organism>
<evidence type="ECO:0000256" key="2">
    <source>
        <dbReference type="ARBA" id="ARBA00004496"/>
    </source>
</evidence>
<keyword evidence="8" id="KW-0378">Hydrolase</keyword>
<dbReference type="GO" id="GO:0003676">
    <property type="term" value="F:nucleic acid binding"/>
    <property type="evidence" value="ECO:0007669"/>
    <property type="project" value="InterPro"/>
</dbReference>
<evidence type="ECO:0000256" key="6">
    <source>
        <dbReference type="ARBA" id="ARBA00022759"/>
    </source>
</evidence>
<evidence type="ECO:0000256" key="12">
    <source>
        <dbReference type="ARBA" id="ARBA00023447"/>
    </source>
</evidence>
<dbReference type="GO" id="GO:0046872">
    <property type="term" value="F:metal ion binding"/>
    <property type="evidence" value="ECO:0007669"/>
    <property type="project" value="UniProtKB-KW"/>
</dbReference>
<comment type="similarity">
    <text evidence="12">Belongs to the RecU family.</text>
</comment>
<dbReference type="InterPro" id="IPR004612">
    <property type="entry name" value="Resolv_RecU"/>
</dbReference>
<evidence type="ECO:0000256" key="8">
    <source>
        <dbReference type="ARBA" id="ARBA00022801"/>
    </source>
</evidence>
<evidence type="ECO:0000256" key="5">
    <source>
        <dbReference type="ARBA" id="ARBA00022723"/>
    </source>
</evidence>
<comment type="cofactor">
    <cofactor evidence="1">
        <name>Mg(2+)</name>
        <dbReference type="ChEBI" id="CHEBI:18420"/>
    </cofactor>
</comment>
<dbReference type="Pfam" id="PF03838">
    <property type="entry name" value="RecU"/>
    <property type="match status" value="1"/>
</dbReference>
<dbReference type="GO" id="GO:0006310">
    <property type="term" value="P:DNA recombination"/>
    <property type="evidence" value="ECO:0007669"/>
    <property type="project" value="UniProtKB-KW"/>
</dbReference>
<dbReference type="Proteomes" id="UP000225660">
    <property type="component" value="Segment"/>
</dbReference>
<dbReference type="InterPro" id="IPR011856">
    <property type="entry name" value="tRNA_endonuc-like_dom_sf"/>
</dbReference>
<dbReference type="EMBL" id="KY565347">
    <property type="protein sequence ID" value="AQY55128.1"/>
    <property type="molecule type" value="Genomic_DNA"/>
</dbReference>
<keyword evidence="10" id="KW-0233">DNA recombination</keyword>
<name>A0A1U9WQS6_9CAUD</name>
<evidence type="ECO:0000256" key="11">
    <source>
        <dbReference type="ARBA" id="ARBA00023204"/>
    </source>
</evidence>
<keyword evidence="6 14" id="KW-0255">Endonuclease</keyword>
<comment type="subcellular location">
    <subcellularLocation>
        <location evidence="2">Cytoplasm</location>
    </subcellularLocation>
</comment>
<keyword evidence="7" id="KW-0227">DNA damage</keyword>
<evidence type="ECO:0000256" key="7">
    <source>
        <dbReference type="ARBA" id="ARBA00022763"/>
    </source>
</evidence>
<accession>A0A1U9WQS6</accession>
<protein>
    <recommendedName>
        <fullName evidence="13">Holliday junction resolvase RecU</fullName>
    </recommendedName>
</protein>
<dbReference type="HAMAP" id="MF_00130">
    <property type="entry name" value="RecU"/>
    <property type="match status" value="1"/>
</dbReference>
<keyword evidence="4" id="KW-0540">Nuclease</keyword>
<evidence type="ECO:0000313" key="14">
    <source>
        <dbReference type="EMBL" id="AQY55128.1"/>
    </source>
</evidence>
<evidence type="ECO:0000313" key="15">
    <source>
        <dbReference type="Proteomes" id="UP000225660"/>
    </source>
</evidence>
<dbReference type="GO" id="GO:0016787">
    <property type="term" value="F:hydrolase activity"/>
    <property type="evidence" value="ECO:0007669"/>
    <property type="project" value="UniProtKB-KW"/>
</dbReference>
<keyword evidence="3" id="KW-0963">Cytoplasm</keyword>
<sequence length="167" mass="19308">MAKSKGKELEDRIIKKNKEYLEQGIATIKKIPNKWAIRRKGPHIVGANPIPSGLCDFIGTSKLVSGRLIVFDAKECKLKTRFPLKNIKPEQMDHMQETVEHGGIAFLIVHFTELDEMYFLPYEFVKPYWEAAEKEEGPSSIPIADIRESCTQIIDMDYFTHIQMFYK</sequence>
<proteinExistence type="inferred from homology"/>
<keyword evidence="9" id="KW-0460">Magnesium</keyword>
<dbReference type="InterPro" id="IPR011335">
    <property type="entry name" value="Restrct_endonuc-II-like"/>
</dbReference>
<dbReference type="GO" id="GO:0006281">
    <property type="term" value="P:DNA repair"/>
    <property type="evidence" value="ECO:0007669"/>
    <property type="project" value="UniProtKB-KW"/>
</dbReference>
<evidence type="ECO:0000256" key="13">
    <source>
        <dbReference type="ARBA" id="ARBA00029523"/>
    </source>
</evidence>
<evidence type="ECO:0000256" key="3">
    <source>
        <dbReference type="ARBA" id="ARBA00022490"/>
    </source>
</evidence>
<keyword evidence="15" id="KW-1185">Reference proteome</keyword>
<evidence type="ECO:0000256" key="1">
    <source>
        <dbReference type="ARBA" id="ARBA00001946"/>
    </source>
</evidence>
<keyword evidence="11" id="KW-0234">DNA repair</keyword>
<dbReference type="SUPFAM" id="SSF52980">
    <property type="entry name" value="Restriction endonuclease-like"/>
    <property type="match status" value="1"/>
</dbReference>
<dbReference type="Gene3D" id="3.40.1350.10">
    <property type="match status" value="1"/>
</dbReference>
<reference evidence="14" key="1">
    <citation type="submission" date="2017-10" db="EMBL/GenBank/DDBJ databases">
        <title>Sequence, genome organization and annotation of the thermophilic 47,7-kb bacterophage TO-84 that infects Geobacillus stearothermophilus.</title>
        <authorList>
            <person name="Skowron P.M."/>
            <person name="Kropinski A."/>
            <person name="Los M."/>
        </authorList>
    </citation>
    <scope>NUCLEOTIDE SEQUENCE [LARGE SCALE GENOMIC DNA]</scope>
</reference>
<evidence type="ECO:0000256" key="10">
    <source>
        <dbReference type="ARBA" id="ARBA00023172"/>
    </source>
</evidence>
<dbReference type="GO" id="GO:0004519">
    <property type="term" value="F:endonuclease activity"/>
    <property type="evidence" value="ECO:0007669"/>
    <property type="project" value="UniProtKB-KW"/>
</dbReference>
<evidence type="ECO:0000256" key="4">
    <source>
        <dbReference type="ARBA" id="ARBA00022722"/>
    </source>
</evidence>
<evidence type="ECO:0000256" key="9">
    <source>
        <dbReference type="ARBA" id="ARBA00022842"/>
    </source>
</evidence>
<keyword evidence="5" id="KW-0479">Metal-binding</keyword>